<dbReference type="EMBL" id="MW862992">
    <property type="protein sequence ID" value="QWY82763.1"/>
    <property type="molecule type" value="Genomic_DNA"/>
</dbReference>
<protein>
    <submittedName>
        <fullName evidence="1">Uncharacterized protein</fullName>
    </submittedName>
</protein>
<dbReference type="RefSeq" id="YP_010656403.1">
    <property type="nucleotide sequence ID" value="NC_070838.1"/>
</dbReference>
<evidence type="ECO:0000313" key="2">
    <source>
        <dbReference type="Proteomes" id="UP000693725"/>
    </source>
</evidence>
<dbReference type="Proteomes" id="UP000693725">
    <property type="component" value="Segment"/>
</dbReference>
<gene>
    <name evidence="1" type="primary">22</name>
    <name evidence="1" type="ORF">SEA_SILENTRX_22</name>
</gene>
<accession>A0A8F3IP57</accession>
<dbReference type="KEGG" id="vg:77932281"/>
<sequence length="250" mass="26431">MVALEAPELATSARKTLLDAAHVVTDAPEYALQNALKYEPRIVDGVIRDVPTDGSAKLFDKRSANDVTPELFTAYRGLDEPLLRGLGEGQAELEKLFEAGESLFVEDKVQELLLNTDAVDITPGGTAVTDAKGALGLLEQWIATRYLFRPTISGDLLAANLISPGTPYATETVSGTPIAQAAGFSKTGPGGKVAGEREAWLYISGQINIWKGAASVQGGPALKQNRDFSLVEKSYAVSIDGPVAAILVGF</sequence>
<dbReference type="GeneID" id="77932281"/>
<name>A0A8F3IP57_9CAUD</name>
<evidence type="ECO:0000313" key="1">
    <source>
        <dbReference type="EMBL" id="QWY82763.1"/>
    </source>
</evidence>
<reference evidence="1" key="1">
    <citation type="submission" date="2021-04" db="EMBL/GenBank/DDBJ databases">
        <authorList>
            <person name="Edwards E.G."/>
            <person name="Siddiqui F.A."/>
            <person name="Anastasi R.E."/>
            <person name="Conroy D.J."/>
            <person name="Gerton T.J."/>
            <person name="Laizure I.E."/>
            <person name="Reynolds J.D."/>
            <person name="Ulker M."/>
            <person name="Ouellette S.K."/>
            <person name="Duggan K.O."/>
            <person name="Johnson K.C."/>
            <person name="MacLea K.S."/>
            <person name="Garlena R.A."/>
            <person name="Russell D.A."/>
            <person name="Jacobs-Sera D."/>
            <person name="Hatfull G.F."/>
        </authorList>
    </citation>
    <scope>NUCLEOTIDE SEQUENCE</scope>
</reference>
<proteinExistence type="predicted"/>
<keyword evidence="2" id="KW-1185">Reference proteome</keyword>
<organism evidence="1 2">
    <name type="scientific">Arthrobacter phage SilentRX</name>
    <dbReference type="NCBI Taxonomy" id="2836091"/>
    <lineage>
        <taxon>Viruses</taxon>
        <taxon>Duplodnaviria</taxon>
        <taxon>Heunggongvirae</taxon>
        <taxon>Uroviricota</taxon>
        <taxon>Caudoviricetes</taxon>
        <taxon>Silentrexvirus</taxon>
        <taxon>Silentrexvirus silentrx</taxon>
    </lineage>
</organism>